<dbReference type="InterPro" id="IPR048377">
    <property type="entry name" value="TEX55_DD"/>
</dbReference>
<feature type="non-terminal residue" evidence="2">
    <location>
        <position position="138"/>
    </location>
</feature>
<proteinExistence type="predicted"/>
<keyword evidence="3" id="KW-1185">Reference proteome</keyword>
<dbReference type="PANTHER" id="PTHR47110:SF3">
    <property type="entry name" value="TESTIS-SPECIFIC EXPRESSED PROTEIN 55-LIKE"/>
    <property type="match status" value="1"/>
</dbReference>
<dbReference type="Proteomes" id="UP000053149">
    <property type="component" value="Unassembled WGS sequence"/>
</dbReference>
<accession>A0A093C3B5</accession>
<feature type="region of interest" description="Disordered" evidence="1">
    <location>
        <begin position="1"/>
        <end position="46"/>
    </location>
</feature>
<organism evidence="2 3">
    <name type="scientific">Pterocles gutturalis</name>
    <name type="common">yellow-throated sandgrouse</name>
    <dbReference type="NCBI Taxonomy" id="240206"/>
    <lineage>
        <taxon>Eukaryota</taxon>
        <taxon>Metazoa</taxon>
        <taxon>Chordata</taxon>
        <taxon>Craniata</taxon>
        <taxon>Vertebrata</taxon>
        <taxon>Euteleostomi</taxon>
        <taxon>Archelosauria</taxon>
        <taxon>Archosauria</taxon>
        <taxon>Dinosauria</taxon>
        <taxon>Saurischia</taxon>
        <taxon>Theropoda</taxon>
        <taxon>Coelurosauria</taxon>
        <taxon>Aves</taxon>
        <taxon>Neognathae</taxon>
        <taxon>Neoaves</taxon>
        <taxon>Columbimorphae</taxon>
        <taxon>Pterocliformes</taxon>
        <taxon>Pteroclidae</taxon>
        <taxon>Pterocles</taxon>
    </lineage>
</organism>
<evidence type="ECO:0000313" key="3">
    <source>
        <dbReference type="Proteomes" id="UP000053149"/>
    </source>
</evidence>
<feature type="compositionally biased region" description="Polar residues" evidence="1">
    <location>
        <begin position="1"/>
        <end position="11"/>
    </location>
</feature>
<name>A0A093C3B5_9AVES</name>
<evidence type="ECO:0000313" key="2">
    <source>
        <dbReference type="EMBL" id="KFV07534.1"/>
    </source>
</evidence>
<dbReference type="InterPro" id="IPR040760">
    <property type="entry name" value="Tex55"/>
</dbReference>
<dbReference type="Gene3D" id="1.20.890.10">
    <property type="entry name" value="cAMP-dependent protein kinase regulatory subunit, dimerization-anchoring domain"/>
    <property type="match status" value="1"/>
</dbReference>
<protein>
    <submittedName>
        <fullName evidence="2">Uncharacterized protein C3orf30</fullName>
    </submittedName>
</protein>
<dbReference type="SUPFAM" id="SSF47391">
    <property type="entry name" value="Dimerization-anchoring domain of cAMP-dependent PK regulatory subunit"/>
    <property type="match status" value="1"/>
</dbReference>
<feature type="non-terminal residue" evidence="2">
    <location>
        <position position="1"/>
    </location>
</feature>
<dbReference type="EMBL" id="KL233879">
    <property type="protein sequence ID" value="KFV07534.1"/>
    <property type="molecule type" value="Genomic_DNA"/>
</dbReference>
<dbReference type="PANTHER" id="PTHR47110">
    <property type="entry name" value="TESTIS-SPECIFIC EXPRESSED PROTEIN 55"/>
    <property type="match status" value="1"/>
</dbReference>
<gene>
    <name evidence="2" type="ORF">N339_01061</name>
</gene>
<evidence type="ECO:0000256" key="1">
    <source>
        <dbReference type="SAM" id="MobiDB-lite"/>
    </source>
</evidence>
<dbReference type="CDD" id="cd22975">
    <property type="entry name" value="DD_TEX55"/>
    <property type="match status" value="1"/>
</dbReference>
<sequence>FSTPSGNSRETGSPAGELPRFRVKMDTSDSTQAPEAGSSAAVVKPAGSSCEMLEQPRVYEDPYEASIKYMEKHNILQIFQEITEKLVYRKPEDPLQFILLQVQSMINARQAEMEGILEENEDGEVFLEEILSTTFAPY</sequence>
<reference evidence="2 3" key="1">
    <citation type="submission" date="2014-04" db="EMBL/GenBank/DDBJ databases">
        <title>Genome evolution of avian class.</title>
        <authorList>
            <person name="Zhang G."/>
            <person name="Li C."/>
        </authorList>
    </citation>
    <scope>NUCLEOTIDE SEQUENCE [LARGE SCALE GENOMIC DNA]</scope>
    <source>
        <strain evidence="2">BGI_N339</strain>
    </source>
</reference>
<dbReference type="AlphaFoldDB" id="A0A093C3B5"/>
<dbReference type="Pfam" id="PF17819">
    <property type="entry name" value="Tex55"/>
    <property type="match status" value="1"/>
</dbReference>